<feature type="transmembrane region" description="Helical" evidence="5">
    <location>
        <begin position="362"/>
        <end position="388"/>
    </location>
</feature>
<comment type="caution">
    <text evidence="7">The sequence shown here is derived from an EMBL/GenBank/DDBJ whole genome shotgun (WGS) entry which is preliminary data.</text>
</comment>
<dbReference type="EMBL" id="VCQU01000012">
    <property type="protein sequence ID" value="NMN98684.1"/>
    <property type="molecule type" value="Genomic_DNA"/>
</dbReference>
<dbReference type="InterPro" id="IPR036259">
    <property type="entry name" value="MFS_trans_sf"/>
</dbReference>
<reference evidence="7 8" key="2">
    <citation type="submission" date="2020-06" db="EMBL/GenBank/DDBJ databases">
        <title>Antribacter stalactiti gen. nov., sp. nov., a new member of the family Nacardiaceae isolated from a cave.</title>
        <authorList>
            <person name="Kim I.S."/>
        </authorList>
    </citation>
    <scope>NUCLEOTIDE SEQUENCE [LARGE SCALE GENOMIC DNA]</scope>
    <source>
        <strain evidence="7 8">YC2-7</strain>
    </source>
</reference>
<feature type="transmembrane region" description="Helical" evidence="5">
    <location>
        <begin position="84"/>
        <end position="103"/>
    </location>
</feature>
<dbReference type="CDD" id="cd17321">
    <property type="entry name" value="MFS_MMR_MDR_like"/>
    <property type="match status" value="1"/>
</dbReference>
<dbReference type="PANTHER" id="PTHR42718:SF42">
    <property type="entry name" value="EXPORT PROTEIN"/>
    <property type="match status" value="1"/>
</dbReference>
<dbReference type="Gene3D" id="1.20.1720.10">
    <property type="entry name" value="Multidrug resistance protein D"/>
    <property type="match status" value="1"/>
</dbReference>
<feature type="transmembrane region" description="Helical" evidence="5">
    <location>
        <begin position="143"/>
        <end position="161"/>
    </location>
</feature>
<feature type="transmembrane region" description="Helical" evidence="5">
    <location>
        <begin position="276"/>
        <end position="297"/>
    </location>
</feature>
<feature type="transmembrane region" description="Helical" evidence="5">
    <location>
        <begin position="236"/>
        <end position="256"/>
    </location>
</feature>
<dbReference type="RefSeq" id="WP_169593266.1">
    <property type="nucleotide sequence ID" value="NZ_VCQU01000012.1"/>
</dbReference>
<dbReference type="PANTHER" id="PTHR42718">
    <property type="entry name" value="MAJOR FACILITATOR SUPERFAMILY MULTIDRUG TRANSPORTER MFSC"/>
    <property type="match status" value="1"/>
</dbReference>
<evidence type="ECO:0000256" key="3">
    <source>
        <dbReference type="ARBA" id="ARBA00022989"/>
    </source>
</evidence>
<comment type="subcellular location">
    <subcellularLocation>
        <location evidence="1">Cell membrane</location>
        <topology evidence="1">Multi-pass membrane protein</topology>
    </subcellularLocation>
</comment>
<evidence type="ECO:0000256" key="4">
    <source>
        <dbReference type="ARBA" id="ARBA00023136"/>
    </source>
</evidence>
<dbReference type="GO" id="GO:0005886">
    <property type="term" value="C:plasma membrane"/>
    <property type="evidence" value="ECO:0007669"/>
    <property type="project" value="UniProtKB-SubCell"/>
</dbReference>
<dbReference type="Gene3D" id="1.20.1250.20">
    <property type="entry name" value="MFS general substrate transporter like domains"/>
    <property type="match status" value="1"/>
</dbReference>
<reference evidence="7 8" key="1">
    <citation type="submission" date="2019-05" db="EMBL/GenBank/DDBJ databases">
        <authorList>
            <person name="Lee S.D."/>
        </authorList>
    </citation>
    <scope>NUCLEOTIDE SEQUENCE [LARGE SCALE GENOMIC DNA]</scope>
    <source>
        <strain evidence="7 8">YC2-7</strain>
    </source>
</reference>
<dbReference type="GO" id="GO:0022857">
    <property type="term" value="F:transmembrane transporter activity"/>
    <property type="evidence" value="ECO:0007669"/>
    <property type="project" value="InterPro"/>
</dbReference>
<organism evidence="7 8">
    <name type="scientific">Antrihabitans stalactiti</name>
    <dbReference type="NCBI Taxonomy" id="2584121"/>
    <lineage>
        <taxon>Bacteria</taxon>
        <taxon>Bacillati</taxon>
        <taxon>Actinomycetota</taxon>
        <taxon>Actinomycetes</taxon>
        <taxon>Mycobacteriales</taxon>
        <taxon>Nocardiaceae</taxon>
        <taxon>Antrihabitans</taxon>
    </lineage>
</organism>
<feature type="transmembrane region" description="Helical" evidence="5">
    <location>
        <begin position="206"/>
        <end position="224"/>
    </location>
</feature>
<keyword evidence="3 5" id="KW-1133">Transmembrane helix</keyword>
<dbReference type="PROSITE" id="PS50850">
    <property type="entry name" value="MFS"/>
    <property type="match status" value="1"/>
</dbReference>
<gene>
    <name evidence="7" type="ORF">FGL95_26995</name>
</gene>
<protein>
    <submittedName>
        <fullName evidence="7">MFS transporter</fullName>
    </submittedName>
</protein>
<evidence type="ECO:0000256" key="1">
    <source>
        <dbReference type="ARBA" id="ARBA00004651"/>
    </source>
</evidence>
<evidence type="ECO:0000313" key="7">
    <source>
        <dbReference type="EMBL" id="NMN98684.1"/>
    </source>
</evidence>
<feature type="transmembrane region" description="Helical" evidence="5">
    <location>
        <begin position="57"/>
        <end position="77"/>
    </location>
</feature>
<dbReference type="InterPro" id="IPR020846">
    <property type="entry name" value="MFS_dom"/>
</dbReference>
<evidence type="ECO:0000256" key="2">
    <source>
        <dbReference type="ARBA" id="ARBA00022692"/>
    </source>
</evidence>
<proteinExistence type="predicted"/>
<evidence type="ECO:0000259" key="6">
    <source>
        <dbReference type="PROSITE" id="PS50850"/>
    </source>
</evidence>
<name>A0A848KP16_9NOCA</name>
<dbReference type="SUPFAM" id="SSF103473">
    <property type="entry name" value="MFS general substrate transporter"/>
    <property type="match status" value="1"/>
</dbReference>
<feature type="domain" description="Major facilitator superfamily (MFS) profile" evidence="6">
    <location>
        <begin position="1"/>
        <end position="484"/>
    </location>
</feature>
<sequence length="484" mass="49447">MTTNLAPKAEPSSKAKRLLLPGVCLSLATVVSAVTSLNVALPDLARDTGASQTQISWVVDAYALVFASLLLVGGVLGDRYGRRLALLGGLSVFGVGSLLSMFTTSVDGLIGLRGLLGIGAALVMPATLSTITTVYADKERLRAIGIWSGVAGASAVLGLVVSGTLLEFFSWRAVFGLNITMAVIAAIMVVRAVPESVERQAHRLDIGGALLFVVSISALIYSIIEAPTEGWTSAHTLIGLGFGFVMLAATVTWELLAAHPLLDPRLFTNRMFSASALSITVQFAAFFGFVFLMIQYLQLVAGLAPLVAALCMLPMAAGLMGSSRNAFRVTAKLGQVRTCVLGLVLIVIAMGTLSTLGADINYVILFVGLPVLGAGMGLAMTPATSALTEALPADQQGVASAMNDLARELGGAVGIAVLGSVLASTLTDRLGATGGIAQLAHADGAAANLARSAFADGLGNSLTLAAIAVALTAVAVAVLGRRAV</sequence>
<evidence type="ECO:0000313" key="8">
    <source>
        <dbReference type="Proteomes" id="UP000535543"/>
    </source>
</evidence>
<feature type="transmembrane region" description="Helical" evidence="5">
    <location>
        <begin position="409"/>
        <end position="426"/>
    </location>
</feature>
<keyword evidence="8" id="KW-1185">Reference proteome</keyword>
<dbReference type="Pfam" id="PF07690">
    <property type="entry name" value="MFS_1"/>
    <property type="match status" value="1"/>
</dbReference>
<feature type="transmembrane region" description="Helical" evidence="5">
    <location>
        <begin position="334"/>
        <end position="356"/>
    </location>
</feature>
<keyword evidence="2 5" id="KW-0812">Transmembrane</keyword>
<feature type="transmembrane region" description="Helical" evidence="5">
    <location>
        <begin position="173"/>
        <end position="194"/>
    </location>
</feature>
<keyword evidence="4 5" id="KW-0472">Membrane</keyword>
<dbReference type="AlphaFoldDB" id="A0A848KP16"/>
<feature type="transmembrane region" description="Helical" evidence="5">
    <location>
        <begin position="462"/>
        <end position="480"/>
    </location>
</feature>
<accession>A0A848KP16</accession>
<dbReference type="InterPro" id="IPR011701">
    <property type="entry name" value="MFS"/>
</dbReference>
<feature type="transmembrane region" description="Helical" evidence="5">
    <location>
        <begin position="115"/>
        <end position="136"/>
    </location>
</feature>
<evidence type="ECO:0000256" key="5">
    <source>
        <dbReference type="SAM" id="Phobius"/>
    </source>
</evidence>
<feature type="transmembrane region" description="Helical" evidence="5">
    <location>
        <begin position="303"/>
        <end position="322"/>
    </location>
</feature>
<dbReference type="Proteomes" id="UP000535543">
    <property type="component" value="Unassembled WGS sequence"/>
</dbReference>